<dbReference type="PANTHER" id="PTHR44167:SF24">
    <property type="entry name" value="SERINE_THREONINE-PROTEIN KINASE CHK2"/>
    <property type="match status" value="1"/>
</dbReference>
<feature type="domain" description="Protein kinase" evidence="1">
    <location>
        <begin position="201"/>
        <end position="513"/>
    </location>
</feature>
<gene>
    <name evidence="2" type="ORF">FYJ62_03855</name>
</gene>
<dbReference type="PROSITE" id="PS50011">
    <property type="entry name" value="PROTEIN_KINASE_DOM"/>
    <property type="match status" value="1"/>
</dbReference>
<dbReference type="SUPFAM" id="SSF56112">
    <property type="entry name" value="Protein kinase-like (PK-like)"/>
    <property type="match status" value="1"/>
</dbReference>
<dbReference type="Gene3D" id="1.50.10.10">
    <property type="match status" value="1"/>
</dbReference>
<accession>A0A6A8MBN7</accession>
<dbReference type="OrthoDB" id="1492512at2"/>
<dbReference type="InterPro" id="IPR058053">
    <property type="entry name" value="RamC_C"/>
</dbReference>
<evidence type="ECO:0000313" key="3">
    <source>
        <dbReference type="Proteomes" id="UP000438120"/>
    </source>
</evidence>
<dbReference type="InterPro" id="IPR012341">
    <property type="entry name" value="6hp_glycosidase-like_sf"/>
</dbReference>
<dbReference type="CDD" id="cd04791">
    <property type="entry name" value="LanC_SerThrkinase"/>
    <property type="match status" value="1"/>
</dbReference>
<dbReference type="Gene3D" id="1.10.510.10">
    <property type="entry name" value="Transferase(Phosphotransferase) domain 1"/>
    <property type="match status" value="1"/>
</dbReference>
<comment type="caution">
    <text evidence="2">The sequence shown here is derived from an EMBL/GenBank/DDBJ whole genome shotgun (WGS) entry which is preliminary data.</text>
</comment>
<dbReference type="Pfam" id="PF25816">
    <property type="entry name" value="RamC_N"/>
    <property type="match status" value="1"/>
</dbReference>
<dbReference type="InterPro" id="IPR057929">
    <property type="entry name" value="RamC_N"/>
</dbReference>
<dbReference type="InterPro" id="IPR000719">
    <property type="entry name" value="Prot_kinase_dom"/>
</dbReference>
<keyword evidence="2" id="KW-0418">Kinase</keyword>
<sequence length="830" mass="92474">MKYAIEDYVPFLLAEKSSFFEDAAPKMQPYQVKPPAGWQTWSDRHWTYLLVPGKLPAQGWKIHLSAGYKDEEGLLRAAADYLFKQKISFKFTVSRGEWIVKNSKNADRTESGKFITAYPKDTEQFKQAAADLSALTSEYELGPYILSDKRYKTSNVYYRYGAFKELRDEAGNYCIRDEQGRLVIDQRLPYYLQPDFVSDPFPAEKEAGRGDFSRLSQYHISSALLFSNAGGIYLGRKAGQKYLIKEGRQGAGIDANLQDGFSRIKHEAELLRQLQDSTYVVKLRDSFQVWIHYYLVEDYLPAENLDQLIKEKYPFRQDHGRYLKMVKKLAKQLLAAVEDIHRRGIAIGDLQPGNVLLSKKGPVLVDFEQAGPLDQTYEPGLSTPGFSDQRAKTLGQQDWLSLYKMIEYTLLPVIDVSHLAKKPEASEAVRLENLDQAAGDFLRKFKRECFEKADLTLPDLPAAAGRKSLDQLIEGIASGIDANIDWTSQRLIKGDIAQFIEPAGMLNIENGALGLGLVLSALPEDRELFKKWCLDNQKAICQASEMEPGLFTGAAGMGAVLYSEVDQELGKKLIDGIEVDQMTDLSLESGLAGIGLAKLSLQLLEPDEARKQELVKVAQQILAGYDAWEEAGLLTGKLGMLLYLEKTGKYLNETDLVRAAGKKLAAFLEQEVSQIKGGTFLKGVVNGEESYLPYLNSGSCGLLLVLLEFAKDGVKVKGGSRMIKDLIATNRVKLAYMNGLFDGFAGLMLGDIAAESLGYEGFLDEKLQYLANYLVFDEDRILLPGVYGLKNSLDLATGAVGVLAILLGARDHNWGKWLPVIGNEKFLFAD</sequence>
<evidence type="ECO:0000259" key="1">
    <source>
        <dbReference type="PROSITE" id="PS50011"/>
    </source>
</evidence>
<dbReference type="RefSeq" id="WP_154547914.1">
    <property type="nucleotide sequence ID" value="NZ_VUMX01000007.1"/>
</dbReference>
<reference evidence="2 3" key="1">
    <citation type="submission" date="2019-08" db="EMBL/GenBank/DDBJ databases">
        <title>In-depth cultivation of the pig gut microbiome towards novel bacterial diversity and tailored functional studies.</title>
        <authorList>
            <person name="Wylensek D."/>
            <person name="Hitch T.C.A."/>
            <person name="Clavel T."/>
        </authorList>
    </citation>
    <scope>NUCLEOTIDE SEQUENCE [LARGE SCALE GENOMIC DNA]</scope>
    <source>
        <strain evidence="2 3">Bifido-178-WT-2B</strain>
    </source>
</reference>
<name>A0A6A8MBN7_9LACO</name>
<dbReference type="InterPro" id="IPR053524">
    <property type="entry name" value="Aerial_hyphae_peptide-synth"/>
</dbReference>
<dbReference type="NCBIfam" id="NF038151">
    <property type="entry name" value="lanthi_synth_III"/>
    <property type="match status" value="1"/>
</dbReference>
<keyword evidence="3" id="KW-1185">Reference proteome</keyword>
<dbReference type="GO" id="GO:0004674">
    <property type="term" value="F:protein serine/threonine kinase activity"/>
    <property type="evidence" value="ECO:0007669"/>
    <property type="project" value="TreeGrafter"/>
</dbReference>
<dbReference type="PANTHER" id="PTHR44167">
    <property type="entry name" value="OVARIAN-SPECIFIC SERINE/THREONINE-PROTEIN KINASE LOK-RELATED"/>
    <property type="match status" value="1"/>
</dbReference>
<dbReference type="AlphaFoldDB" id="A0A6A8MBN7"/>
<evidence type="ECO:0000313" key="2">
    <source>
        <dbReference type="EMBL" id="MST86794.1"/>
    </source>
</evidence>
<proteinExistence type="predicted"/>
<dbReference type="Pfam" id="PF00069">
    <property type="entry name" value="Pkinase"/>
    <property type="match status" value="1"/>
</dbReference>
<dbReference type="InterPro" id="IPR011009">
    <property type="entry name" value="Kinase-like_dom_sf"/>
</dbReference>
<keyword evidence="2" id="KW-0808">Transferase</keyword>
<dbReference type="SUPFAM" id="SSF158745">
    <property type="entry name" value="LanC-like"/>
    <property type="match status" value="1"/>
</dbReference>
<dbReference type="Proteomes" id="UP000438120">
    <property type="component" value="Unassembled WGS sequence"/>
</dbReference>
<dbReference type="GO" id="GO:0005524">
    <property type="term" value="F:ATP binding"/>
    <property type="evidence" value="ECO:0007669"/>
    <property type="project" value="InterPro"/>
</dbReference>
<dbReference type="GO" id="GO:0005975">
    <property type="term" value="P:carbohydrate metabolic process"/>
    <property type="evidence" value="ECO:0007669"/>
    <property type="project" value="InterPro"/>
</dbReference>
<protein>
    <submittedName>
        <fullName evidence="2">Protein kinase/lanthionine synthetase C family protein</fullName>
    </submittedName>
</protein>
<dbReference type="EMBL" id="VUMX01000007">
    <property type="protein sequence ID" value="MST86794.1"/>
    <property type="molecule type" value="Genomic_DNA"/>
</dbReference>
<dbReference type="SMART" id="SM00220">
    <property type="entry name" value="S_TKc"/>
    <property type="match status" value="1"/>
</dbReference>
<organism evidence="2 3">
    <name type="scientific">Lactobacillus porci</name>
    <dbReference type="NCBI Taxonomy" id="2012477"/>
    <lineage>
        <taxon>Bacteria</taxon>
        <taxon>Bacillati</taxon>
        <taxon>Bacillota</taxon>
        <taxon>Bacilli</taxon>
        <taxon>Lactobacillales</taxon>
        <taxon>Lactobacillaceae</taxon>
        <taxon>Lactobacillus</taxon>
    </lineage>
</organism>